<evidence type="ECO:0000256" key="3">
    <source>
        <dbReference type="ARBA" id="ARBA00022692"/>
    </source>
</evidence>
<dbReference type="InterPro" id="IPR013604">
    <property type="entry name" value="7TM_chemorcpt"/>
</dbReference>
<keyword evidence="6" id="KW-0675">Receptor</keyword>
<accession>A0A6P8YWC4</accession>
<protein>
    <recommendedName>
        <fullName evidence="6">Gustatory receptor</fullName>
    </recommendedName>
</protein>
<gene>
    <name evidence="8" type="primary">LOC117645461</name>
</gene>
<dbReference type="GeneID" id="117645461"/>
<dbReference type="Pfam" id="PF08395">
    <property type="entry name" value="7tm_7"/>
    <property type="match status" value="1"/>
</dbReference>
<evidence type="ECO:0000256" key="1">
    <source>
        <dbReference type="ARBA" id="ARBA00004651"/>
    </source>
</evidence>
<feature type="transmembrane region" description="Helical" evidence="6">
    <location>
        <begin position="181"/>
        <end position="203"/>
    </location>
</feature>
<dbReference type="RefSeq" id="XP_034241561.1">
    <property type="nucleotide sequence ID" value="XM_034385670.1"/>
</dbReference>
<keyword evidence="6" id="KW-0807">Transducer</keyword>
<dbReference type="Proteomes" id="UP000515158">
    <property type="component" value="Unplaced"/>
</dbReference>
<feature type="transmembrane region" description="Helical" evidence="6">
    <location>
        <begin position="115"/>
        <end position="137"/>
    </location>
</feature>
<keyword evidence="3 6" id="KW-0812">Transmembrane</keyword>
<dbReference type="KEGG" id="tpal:117645461"/>
<dbReference type="GO" id="GO:0005886">
    <property type="term" value="C:plasma membrane"/>
    <property type="evidence" value="ECO:0007669"/>
    <property type="project" value="UniProtKB-SubCell"/>
</dbReference>
<evidence type="ECO:0000256" key="2">
    <source>
        <dbReference type="ARBA" id="ARBA00022475"/>
    </source>
</evidence>
<keyword evidence="5 6" id="KW-0472">Membrane</keyword>
<feature type="transmembrane region" description="Helical" evidence="6">
    <location>
        <begin position="78"/>
        <end position="95"/>
    </location>
</feature>
<comment type="subcellular location">
    <subcellularLocation>
        <location evidence="1 6">Cell membrane</location>
        <topology evidence="1 6">Multi-pass membrane protein</topology>
    </subcellularLocation>
</comment>
<keyword evidence="4 6" id="KW-1133">Transmembrane helix</keyword>
<dbReference type="AlphaFoldDB" id="A0A6P8YWC4"/>
<reference evidence="8" key="1">
    <citation type="submission" date="2025-08" db="UniProtKB">
        <authorList>
            <consortium name="RefSeq"/>
        </authorList>
    </citation>
    <scope>IDENTIFICATION</scope>
    <source>
        <tissue evidence="8">Total insect</tissue>
    </source>
</reference>
<dbReference type="GO" id="GO:0050909">
    <property type="term" value="P:sensory perception of taste"/>
    <property type="evidence" value="ECO:0007669"/>
    <property type="project" value="InterPro"/>
</dbReference>
<evidence type="ECO:0000313" key="7">
    <source>
        <dbReference type="Proteomes" id="UP000515158"/>
    </source>
</evidence>
<name>A0A6P8YWC4_THRPL</name>
<dbReference type="InParanoid" id="A0A6P8YWC4"/>
<comment type="function">
    <text evidence="6">Gustatory receptor which mediates acceptance or avoidance behavior, depending on its substrates.</text>
</comment>
<evidence type="ECO:0000256" key="6">
    <source>
        <dbReference type="RuleBase" id="RU363108"/>
    </source>
</evidence>
<evidence type="ECO:0000256" key="4">
    <source>
        <dbReference type="ARBA" id="ARBA00022989"/>
    </source>
</evidence>
<comment type="similarity">
    <text evidence="6">Belongs to the insect chemoreceptor superfamily. Gustatory receptor (GR) family.</text>
</comment>
<comment type="caution">
    <text evidence="6">Lacks conserved residue(s) required for the propagation of feature annotation.</text>
</comment>
<evidence type="ECO:0000313" key="8">
    <source>
        <dbReference type="RefSeq" id="XP_034241561.1"/>
    </source>
</evidence>
<proteinExistence type="inferred from homology"/>
<sequence length="407" mass="44913">MAMRNKIRHEFDKLSMMALEAQKESSPPTPPLPRVASSRKVDPLRLMVYVTRMLGVSPVTVGPPSAGGRSTYLQSRAWMVYSLALIMTSVLTNGHRGFTFLVDVNSRTVTSAVVGVLFSVTFLTSVVSSLFCLVGTVRKYRLLHTILSWPTPANGPSGTVLALQIAASIAAYGVTDIPIVLMFPPIIMATQLVLLVWLVINMVDRFTLAHLLKLVGHSFAAVNGELQQLATLVRERPQKYLPDASAKVAVLRDAHDKAQDQLDHITKAFELQMVGILLNDFTNAVMVVYLTVQKVSGNSTGSESFSDRLLINSTYSFAATVVACMASSWTSQQGSETQTYVHRVLRSPFVSEAETQEGTVKPFPTNFKELADIPHYQKRFFWALTDVPGNPKRWFYTGMCSQGWTGF</sequence>
<keyword evidence="2 6" id="KW-1003">Cell membrane</keyword>
<evidence type="ECO:0000256" key="5">
    <source>
        <dbReference type="ARBA" id="ARBA00023136"/>
    </source>
</evidence>
<organism evidence="8">
    <name type="scientific">Thrips palmi</name>
    <name type="common">Melon thrips</name>
    <dbReference type="NCBI Taxonomy" id="161013"/>
    <lineage>
        <taxon>Eukaryota</taxon>
        <taxon>Metazoa</taxon>
        <taxon>Ecdysozoa</taxon>
        <taxon>Arthropoda</taxon>
        <taxon>Hexapoda</taxon>
        <taxon>Insecta</taxon>
        <taxon>Pterygota</taxon>
        <taxon>Neoptera</taxon>
        <taxon>Paraneoptera</taxon>
        <taxon>Thysanoptera</taxon>
        <taxon>Terebrantia</taxon>
        <taxon>Thripoidea</taxon>
        <taxon>Thripidae</taxon>
        <taxon>Thrips</taxon>
    </lineage>
</organism>
<dbReference type="GO" id="GO:0007165">
    <property type="term" value="P:signal transduction"/>
    <property type="evidence" value="ECO:0007669"/>
    <property type="project" value="UniProtKB-KW"/>
</dbReference>
<keyword evidence="7" id="KW-1185">Reference proteome</keyword>